<evidence type="ECO:0000256" key="3">
    <source>
        <dbReference type="ARBA" id="ARBA00022670"/>
    </source>
</evidence>
<dbReference type="Gene3D" id="2.60.40.10">
    <property type="entry name" value="Immunoglobulins"/>
    <property type="match status" value="1"/>
</dbReference>
<evidence type="ECO:0000256" key="1">
    <source>
        <dbReference type="ARBA" id="ARBA00001947"/>
    </source>
</evidence>
<evidence type="ECO:0000313" key="9">
    <source>
        <dbReference type="EMBL" id="SDD18500.1"/>
    </source>
</evidence>
<dbReference type="InterPro" id="IPR000834">
    <property type="entry name" value="Peptidase_M14"/>
</dbReference>
<evidence type="ECO:0000259" key="8">
    <source>
        <dbReference type="PROSITE" id="PS52035"/>
    </source>
</evidence>
<evidence type="ECO:0000256" key="4">
    <source>
        <dbReference type="ARBA" id="ARBA00022801"/>
    </source>
</evidence>
<dbReference type="Pfam" id="PF13290">
    <property type="entry name" value="CHB_HEX_C_1"/>
    <property type="match status" value="1"/>
</dbReference>
<dbReference type="GO" id="GO:0006508">
    <property type="term" value="P:proteolysis"/>
    <property type="evidence" value="ECO:0007669"/>
    <property type="project" value="UniProtKB-KW"/>
</dbReference>
<comment type="cofactor">
    <cofactor evidence="1">
        <name>Zn(2+)</name>
        <dbReference type="ChEBI" id="CHEBI:29105"/>
    </cofactor>
</comment>
<dbReference type="STRING" id="1045774.SAMN05421872_106221"/>
<evidence type="ECO:0000256" key="7">
    <source>
        <dbReference type="PROSITE-ProRule" id="PRU01379"/>
    </source>
</evidence>
<comment type="similarity">
    <text evidence="2 7">Belongs to the peptidase M14 family.</text>
</comment>
<keyword evidence="4" id="KW-0378">Hydrolase</keyword>
<dbReference type="InterPro" id="IPR013783">
    <property type="entry name" value="Ig-like_fold"/>
</dbReference>
<keyword evidence="6" id="KW-0482">Metalloprotease</keyword>
<dbReference type="Gene3D" id="3.50.30.30">
    <property type="match status" value="1"/>
</dbReference>
<evidence type="ECO:0000313" key="10">
    <source>
        <dbReference type="Proteomes" id="UP000199034"/>
    </source>
</evidence>
<dbReference type="Proteomes" id="UP000199034">
    <property type="component" value="Unassembled WGS sequence"/>
</dbReference>
<keyword evidence="3" id="KW-0645">Protease</keyword>
<dbReference type="GO" id="GO:0008270">
    <property type="term" value="F:zinc ion binding"/>
    <property type="evidence" value="ECO:0007669"/>
    <property type="project" value="InterPro"/>
</dbReference>
<dbReference type="SUPFAM" id="SSF53187">
    <property type="entry name" value="Zn-dependent exopeptidases"/>
    <property type="match status" value="1"/>
</dbReference>
<dbReference type="InterPro" id="IPR059177">
    <property type="entry name" value="GH29D-like_dom"/>
</dbReference>
<accession>A0A1G6SNK5</accession>
<keyword evidence="10" id="KW-1185">Reference proteome</keyword>
<evidence type="ECO:0000256" key="6">
    <source>
        <dbReference type="ARBA" id="ARBA00023049"/>
    </source>
</evidence>
<protein>
    <submittedName>
        <fullName evidence="9">Chitobiase/beta-hexosaminidase C-terminal domain-containing protein</fullName>
    </submittedName>
</protein>
<dbReference type="GO" id="GO:0005975">
    <property type="term" value="P:carbohydrate metabolic process"/>
    <property type="evidence" value="ECO:0007669"/>
    <property type="project" value="UniProtKB-ARBA"/>
</dbReference>
<dbReference type="Gene3D" id="3.40.630.10">
    <property type="entry name" value="Zn peptidases"/>
    <property type="match status" value="1"/>
</dbReference>
<dbReference type="PROSITE" id="PS52035">
    <property type="entry name" value="PEPTIDASE_M14"/>
    <property type="match status" value="1"/>
</dbReference>
<keyword evidence="5" id="KW-0862">Zinc</keyword>
<proteinExistence type="inferred from homology"/>
<dbReference type="InterPro" id="IPR032109">
    <property type="entry name" value="Big_3_5"/>
</dbReference>
<reference evidence="9 10" key="1">
    <citation type="submission" date="2016-10" db="EMBL/GenBank/DDBJ databases">
        <authorList>
            <person name="de Groot N.N."/>
        </authorList>
    </citation>
    <scope>NUCLEOTIDE SEQUENCE [LARGE SCALE GENOMIC DNA]</scope>
    <source>
        <strain evidence="9 10">CGMCC 4.6858</strain>
    </source>
</reference>
<dbReference type="SMART" id="SM00631">
    <property type="entry name" value="Zn_pept"/>
    <property type="match status" value="1"/>
</dbReference>
<dbReference type="Pfam" id="PF02225">
    <property type="entry name" value="PA"/>
    <property type="match status" value="1"/>
</dbReference>
<feature type="active site" description="Proton donor/acceptor" evidence="7">
    <location>
        <position position="848"/>
    </location>
</feature>
<organism evidence="9 10">
    <name type="scientific">Nocardioides lianchengensis</name>
    <dbReference type="NCBI Taxonomy" id="1045774"/>
    <lineage>
        <taxon>Bacteria</taxon>
        <taxon>Bacillati</taxon>
        <taxon>Actinomycetota</taxon>
        <taxon>Actinomycetes</taxon>
        <taxon>Propionibacteriales</taxon>
        <taxon>Nocardioidaceae</taxon>
        <taxon>Nocardioides</taxon>
    </lineage>
</organism>
<dbReference type="GO" id="GO:0004181">
    <property type="term" value="F:metallocarboxypeptidase activity"/>
    <property type="evidence" value="ECO:0007669"/>
    <property type="project" value="InterPro"/>
</dbReference>
<dbReference type="InterPro" id="IPR003137">
    <property type="entry name" value="PA_domain"/>
</dbReference>
<evidence type="ECO:0000256" key="2">
    <source>
        <dbReference type="ARBA" id="ARBA00005988"/>
    </source>
</evidence>
<dbReference type="Pfam" id="PF16640">
    <property type="entry name" value="Big_3_5"/>
    <property type="match status" value="1"/>
</dbReference>
<dbReference type="GO" id="GO:0005615">
    <property type="term" value="C:extracellular space"/>
    <property type="evidence" value="ECO:0007669"/>
    <property type="project" value="TreeGrafter"/>
</dbReference>
<dbReference type="InterPro" id="IPR046450">
    <property type="entry name" value="PA_dom_sf"/>
</dbReference>
<feature type="domain" description="Peptidase M14" evidence="8">
    <location>
        <begin position="564"/>
        <end position="878"/>
    </location>
</feature>
<evidence type="ECO:0000256" key="5">
    <source>
        <dbReference type="ARBA" id="ARBA00022833"/>
    </source>
</evidence>
<dbReference type="PANTHER" id="PTHR11705">
    <property type="entry name" value="PROTEASE FAMILY M14 CARBOXYPEPTIDASE A,B"/>
    <property type="match status" value="1"/>
</dbReference>
<gene>
    <name evidence="9" type="ORF">SAMN05421872_106221</name>
</gene>
<dbReference type="EMBL" id="FMZM01000006">
    <property type="protein sequence ID" value="SDD18500.1"/>
    <property type="molecule type" value="Genomic_DNA"/>
</dbReference>
<dbReference type="AlphaFoldDB" id="A0A1G6SNK5"/>
<sequence>MSVHPPRRRWSARGLALLGPVALVVTTLAGADLPGVGAEPGSPPVVLQREPGEEPMVVDVLLDDTAEMDRLVATGVDLDHGVERTPDGLKVRAVVTDSEIATLKKAGYEFGEVLYTADDSAAALAGREATIAADSAANRAVARGAKTGLRALPGSTPADSSDVRIIRADYYTSFGVGVLSVEAKLLPASTTSPPLTVQRDSGPGTPMGSGGTQTVSRFVDAGVYLYHLGATNVNVDVRGESVRPDRIQITSPSGDVAIAKVNDWLPTGTEDDPFKGAGYQEDFISKYLVPTELYQRVEQLAATYPDLAEVVTLPNASQGYRRKAQAMLEPTNRLTATISGQDVDLPYAAATSGAWATLAPTAGTTPSAVAVRRVSAAANPAWPAATPAMGCGTLSGLTGAIAVIDRGECSLADKVLNAQNAGAVAVALVNATTGLASAPSGSATPTGGSTAVTLPTVGISLMDATRIRNGGSTVTGRLVPAAVVPNSSRIGVESLAWGHEGGNDVTVQVVDPAAPDAPLSVSVTGTAITVSAATDGAGAIVSTATQVIAALLAEPAAAALVDAYPYRTETGSGVVRATPVVRLSDNLNAPAWVSRDPHPVYALKIGKTRNGSKPGVLAYAQEHAREWVPPLVTLEAAERLLRNYATHAPTRELVDNLEIWIAPSINPDGGHYSFFDFASQRRNMTRHCVKGGVYDATGRNSWGVDLNRNFTEYSAHDGYSGASATNCTSDTYAGPTELSEPEARNVDWMMARPNMRYSMNMHSSGDYFMWAPGSYKDAGRETAPRPSVGEEAYFWQASNRILTAIKRERGMTVTPARTGPIIDVLYSAAGNSGDLAWYKYGLYGWNFEVGRTFQPPFESLTPTGPGAHQEAMEYANGLVELLRVARDHDVDVTAPKTALEFVETSDPEQVEFVFTSDEAVEIFYTLDGTVPTTSTATEWKSAGDREGGERVRVPKGTRVLWYAVDAAGNVEAGYDPTRTDGRGYRKWIADPAWEPEAATPEVRLTVSPTSLQQGRTATATVAVTAENDFDLAPSGTVTVRAGGVAVGEIVLGADGTGRGTVGPFTTAGSIPVTASYAGDDLTAAGTSAAVPVRVVAAPVAKVASQTRVLKVRPKAVTRTTRPRLTVEVTASRPVTGPVVVRSGGKVVGRGTVTANGRLVVRLAKLGRPGRKVLAVRYLGNAQVKASATRVVVRVRR</sequence>
<dbReference type="PANTHER" id="PTHR11705:SF143">
    <property type="entry name" value="SLL0236 PROTEIN"/>
    <property type="match status" value="1"/>
</dbReference>
<dbReference type="SUPFAM" id="SSF52025">
    <property type="entry name" value="PA domain"/>
    <property type="match status" value="1"/>
</dbReference>
<dbReference type="Pfam" id="PF00246">
    <property type="entry name" value="Peptidase_M14"/>
    <property type="match status" value="1"/>
</dbReference>
<name>A0A1G6SNK5_9ACTN</name>